<protein>
    <recommendedName>
        <fullName evidence="3">Flagellar protein FliT</fullName>
    </recommendedName>
</protein>
<organism evidence="1 2">
    <name type="scientific">Clostridium tyrobutyricum DIVETGP</name>
    <dbReference type="NCBI Taxonomy" id="1408889"/>
    <lineage>
        <taxon>Bacteria</taxon>
        <taxon>Bacillati</taxon>
        <taxon>Bacillota</taxon>
        <taxon>Clostridia</taxon>
        <taxon>Eubacteriales</taxon>
        <taxon>Clostridiaceae</taxon>
        <taxon>Clostridium</taxon>
    </lineage>
</organism>
<evidence type="ECO:0008006" key="3">
    <source>
        <dbReference type="Google" id="ProtNLM"/>
    </source>
</evidence>
<keyword evidence="2" id="KW-1185">Reference proteome</keyword>
<name>W6N5T9_CLOTY</name>
<dbReference type="EMBL" id="CBXI010000031">
    <property type="protein sequence ID" value="CDL91661.1"/>
    <property type="molecule type" value="Genomic_DNA"/>
</dbReference>
<reference evidence="1 2" key="1">
    <citation type="journal article" date="2015" name="Genome Announc.">
        <title>Draft Genome Sequence of Clostridium tyrobutyricum Strain DIVETGP, Isolated from Cow's Milk for Grana Padano Production.</title>
        <authorList>
            <person name="Soggiu A."/>
            <person name="Piras C."/>
            <person name="Gaiarsa S."/>
            <person name="Sassera D."/>
            <person name="Roncada P."/>
            <person name="Bendixen E."/>
            <person name="Brasca M."/>
            <person name="Bonizzi L."/>
        </authorList>
    </citation>
    <scope>NUCLEOTIDE SEQUENCE [LARGE SCALE GENOMIC DNA]</scope>
    <source>
        <strain evidence="1 2">DIVETGP</strain>
    </source>
</reference>
<gene>
    <name evidence="1" type="ORF">CTDIVETGP_1731</name>
</gene>
<dbReference type="Proteomes" id="UP000019482">
    <property type="component" value="Unassembled WGS sequence"/>
</dbReference>
<accession>W6N5T9</accession>
<dbReference type="AlphaFoldDB" id="W6N5T9"/>
<comment type="caution">
    <text evidence="1">The sequence shown here is derived from an EMBL/GenBank/DDBJ whole genome shotgun (WGS) entry which is preliminary data.</text>
</comment>
<sequence>MSRTVEEILLDYKKCTEYIIELLKKEKFDFLKDEMEKRQCILNELILEINKKSQTKKIYEKMHIREIEEQAQELMKNKALLIKKKLKNISVNKTASSAYGNIGSSAKIFSKKI</sequence>
<dbReference type="RefSeq" id="WP_017895206.1">
    <property type="nucleotide sequence ID" value="NZ_CBXI010000031.1"/>
</dbReference>
<dbReference type="OrthoDB" id="1909529at2"/>
<dbReference type="GeneID" id="29420319"/>
<evidence type="ECO:0000313" key="1">
    <source>
        <dbReference type="EMBL" id="CDL91661.1"/>
    </source>
</evidence>
<evidence type="ECO:0000313" key="2">
    <source>
        <dbReference type="Proteomes" id="UP000019482"/>
    </source>
</evidence>
<proteinExistence type="predicted"/>